<dbReference type="InterPro" id="IPR050452">
    <property type="entry name" value="Metacaspase"/>
</dbReference>
<reference evidence="3 4" key="2">
    <citation type="journal article" date="2008" name="Nature">
        <title>The Phaeodactylum genome reveals the evolutionary history of diatom genomes.</title>
        <authorList>
            <person name="Bowler C."/>
            <person name="Allen A.E."/>
            <person name="Badger J.H."/>
            <person name="Grimwood J."/>
            <person name="Jabbari K."/>
            <person name="Kuo A."/>
            <person name="Maheswari U."/>
            <person name="Martens C."/>
            <person name="Maumus F."/>
            <person name="Otillar R.P."/>
            <person name="Rayko E."/>
            <person name="Salamov A."/>
            <person name="Vandepoele K."/>
            <person name="Beszteri B."/>
            <person name="Gruber A."/>
            <person name="Heijde M."/>
            <person name="Katinka M."/>
            <person name="Mock T."/>
            <person name="Valentin K."/>
            <person name="Verret F."/>
            <person name="Berges J.A."/>
            <person name="Brownlee C."/>
            <person name="Cadoret J.P."/>
            <person name="Chiovitti A."/>
            <person name="Choi C.J."/>
            <person name="Coesel S."/>
            <person name="De Martino A."/>
            <person name="Detter J.C."/>
            <person name="Durkin C."/>
            <person name="Falciatore A."/>
            <person name="Fournet J."/>
            <person name="Haruta M."/>
            <person name="Huysman M.J."/>
            <person name="Jenkins B.D."/>
            <person name="Jiroutova K."/>
            <person name="Jorgensen R.E."/>
            <person name="Joubert Y."/>
            <person name="Kaplan A."/>
            <person name="Kroger N."/>
            <person name="Kroth P.G."/>
            <person name="La Roche J."/>
            <person name="Lindquist E."/>
            <person name="Lommer M."/>
            <person name="Martin-Jezequel V."/>
            <person name="Lopez P.J."/>
            <person name="Lucas S."/>
            <person name="Mangogna M."/>
            <person name="McGinnis K."/>
            <person name="Medlin L.K."/>
            <person name="Montsant A."/>
            <person name="Oudot-Le Secq M.P."/>
            <person name="Napoli C."/>
            <person name="Obornik M."/>
            <person name="Parker M.S."/>
            <person name="Petit J.L."/>
            <person name="Porcel B.M."/>
            <person name="Poulsen N."/>
            <person name="Robison M."/>
            <person name="Rychlewski L."/>
            <person name="Rynearson T.A."/>
            <person name="Schmutz J."/>
            <person name="Shapiro H."/>
            <person name="Siaut M."/>
            <person name="Stanley M."/>
            <person name="Sussman M.R."/>
            <person name="Taylor A.R."/>
            <person name="Vardi A."/>
            <person name="von Dassow P."/>
            <person name="Vyverman W."/>
            <person name="Willis A."/>
            <person name="Wyrwicz L.S."/>
            <person name="Rokhsar D.S."/>
            <person name="Weissenbach J."/>
            <person name="Armbrust E.V."/>
            <person name="Green B.R."/>
            <person name="Van de Peer Y."/>
            <person name="Grigoriev I.V."/>
        </authorList>
    </citation>
    <scope>NUCLEOTIDE SEQUENCE [LARGE SCALE GENOMIC DNA]</scope>
    <source>
        <strain evidence="3 4">CCMP1335</strain>
    </source>
</reference>
<dbReference type="EMBL" id="CM000646">
    <property type="protein sequence ID" value="EED89888.1"/>
    <property type="molecule type" value="Genomic_DNA"/>
</dbReference>
<dbReference type="InParanoid" id="B8C9N2"/>
<dbReference type="GO" id="GO:0006508">
    <property type="term" value="P:proteolysis"/>
    <property type="evidence" value="ECO:0000318"/>
    <property type="project" value="GO_Central"/>
</dbReference>
<dbReference type="InterPro" id="IPR029030">
    <property type="entry name" value="Caspase-like_dom_sf"/>
</dbReference>
<comment type="similarity">
    <text evidence="1">Belongs to the peptidase C14B family.</text>
</comment>
<evidence type="ECO:0000256" key="1">
    <source>
        <dbReference type="ARBA" id="ARBA00009005"/>
    </source>
</evidence>
<dbReference type="GO" id="GO:0005737">
    <property type="term" value="C:cytoplasm"/>
    <property type="evidence" value="ECO:0000318"/>
    <property type="project" value="GO_Central"/>
</dbReference>
<dbReference type="PANTHER" id="PTHR48104:SF30">
    <property type="entry name" value="METACASPASE-1"/>
    <property type="match status" value="1"/>
</dbReference>
<organism evidence="3 4">
    <name type="scientific">Thalassiosira pseudonana</name>
    <name type="common">Marine diatom</name>
    <name type="synonym">Cyclotella nana</name>
    <dbReference type="NCBI Taxonomy" id="35128"/>
    <lineage>
        <taxon>Eukaryota</taxon>
        <taxon>Sar</taxon>
        <taxon>Stramenopiles</taxon>
        <taxon>Ochrophyta</taxon>
        <taxon>Bacillariophyta</taxon>
        <taxon>Coscinodiscophyceae</taxon>
        <taxon>Thalassiosirophycidae</taxon>
        <taxon>Thalassiosirales</taxon>
        <taxon>Thalassiosiraceae</taxon>
        <taxon>Thalassiosira</taxon>
    </lineage>
</organism>
<dbReference type="eggNOG" id="KOG1546">
    <property type="taxonomic scope" value="Eukaryota"/>
</dbReference>
<dbReference type="InterPro" id="IPR011600">
    <property type="entry name" value="Pept_C14_caspase"/>
</dbReference>
<feature type="non-terminal residue" evidence="3">
    <location>
        <position position="208"/>
    </location>
</feature>
<dbReference type="HOGENOM" id="CLU_029389_3_2_1"/>
<dbReference type="SUPFAM" id="SSF52129">
    <property type="entry name" value="Caspase-like"/>
    <property type="match status" value="1"/>
</dbReference>
<sequence length="208" mass="22987">MRRIPNTPRGSIGIPPNGRHKALIIGINYTGTRAALKGCVNDAKSMQQLLMRNGFGDDGSHMLLLTDERSRGREYQPNATNIMKAFAWFMKDVQKGDVLFFHFSGHGGQVPDKTGHEADGFNETIVPLDYERAGQISDDVLWGSLVYPMPEGCRLIALMDMCHSGTGLDLPFDYNVDTRRWKEDVNPAHSPGDVVLFSGCEDAQTSAD</sequence>
<evidence type="ECO:0000313" key="3">
    <source>
        <dbReference type="EMBL" id="EED89888.1"/>
    </source>
</evidence>
<evidence type="ECO:0000259" key="2">
    <source>
        <dbReference type="Pfam" id="PF00656"/>
    </source>
</evidence>
<reference evidence="3 4" key="1">
    <citation type="journal article" date="2004" name="Science">
        <title>The genome of the diatom Thalassiosira pseudonana: ecology, evolution, and metabolism.</title>
        <authorList>
            <person name="Armbrust E.V."/>
            <person name="Berges J.A."/>
            <person name="Bowler C."/>
            <person name="Green B.R."/>
            <person name="Martinez D."/>
            <person name="Putnam N.H."/>
            <person name="Zhou S."/>
            <person name="Allen A.E."/>
            <person name="Apt K.E."/>
            <person name="Bechner M."/>
            <person name="Brzezinski M.A."/>
            <person name="Chaal B.K."/>
            <person name="Chiovitti A."/>
            <person name="Davis A.K."/>
            <person name="Demarest M.S."/>
            <person name="Detter J.C."/>
            <person name="Glavina T."/>
            <person name="Goodstein D."/>
            <person name="Hadi M.Z."/>
            <person name="Hellsten U."/>
            <person name="Hildebrand M."/>
            <person name="Jenkins B.D."/>
            <person name="Jurka J."/>
            <person name="Kapitonov V.V."/>
            <person name="Kroger N."/>
            <person name="Lau W.W."/>
            <person name="Lane T.W."/>
            <person name="Larimer F.W."/>
            <person name="Lippmeier J.C."/>
            <person name="Lucas S."/>
            <person name="Medina M."/>
            <person name="Montsant A."/>
            <person name="Obornik M."/>
            <person name="Parker M.S."/>
            <person name="Palenik B."/>
            <person name="Pazour G.J."/>
            <person name="Richardson P.M."/>
            <person name="Rynearson T.A."/>
            <person name="Saito M.A."/>
            <person name="Schwartz D.C."/>
            <person name="Thamatrakoln K."/>
            <person name="Valentin K."/>
            <person name="Vardi A."/>
            <person name="Wilkerson F.P."/>
            <person name="Rokhsar D.S."/>
        </authorList>
    </citation>
    <scope>NUCLEOTIDE SEQUENCE [LARGE SCALE GENOMIC DNA]</scope>
    <source>
        <strain evidence="3 4">CCMP1335</strain>
    </source>
</reference>
<proteinExistence type="inferred from homology"/>
<dbReference type="Gene3D" id="3.40.50.12660">
    <property type="match status" value="1"/>
</dbReference>
<accession>B8C9N2</accession>
<dbReference type="OMA" id="NATNIMK"/>
<name>B8C9N2_THAPS</name>
<dbReference type="PANTHER" id="PTHR48104">
    <property type="entry name" value="METACASPASE-4"/>
    <property type="match status" value="1"/>
</dbReference>
<dbReference type="GeneID" id="7446879"/>
<dbReference type="Pfam" id="PF00656">
    <property type="entry name" value="Peptidase_C14"/>
    <property type="match status" value="1"/>
</dbReference>
<gene>
    <name evidence="3" type="ORF">THAPSDRAFT_36443</name>
</gene>
<dbReference type="PaxDb" id="35128-Thaps36443"/>
<dbReference type="GO" id="GO:0004197">
    <property type="term" value="F:cysteine-type endopeptidase activity"/>
    <property type="evidence" value="ECO:0000318"/>
    <property type="project" value="GO_Central"/>
</dbReference>
<dbReference type="Proteomes" id="UP000001449">
    <property type="component" value="Chromosome 10"/>
</dbReference>
<evidence type="ECO:0000313" key="4">
    <source>
        <dbReference type="Proteomes" id="UP000001449"/>
    </source>
</evidence>
<feature type="domain" description="Peptidase C14 caspase" evidence="2">
    <location>
        <begin position="19"/>
        <end position="208"/>
    </location>
</feature>
<dbReference type="AlphaFoldDB" id="B8C9N2"/>
<protein>
    <recommendedName>
        <fullName evidence="2">Peptidase C14 caspase domain-containing protein</fullName>
    </recommendedName>
</protein>
<dbReference type="KEGG" id="tps:THAPSDRAFT_36443"/>
<keyword evidence="4" id="KW-1185">Reference proteome</keyword>
<dbReference type="RefSeq" id="XP_002292692.1">
    <property type="nucleotide sequence ID" value="XM_002292656.1"/>
</dbReference>